<gene>
    <name evidence="2" type="ORF">HD592_001554</name>
</gene>
<sequence>MRPRTFRPSLLLAALALLMVPLLVASAAWLTAEKQRGRDLHDLREARREEAAREEARVRAEREEAASQICASLSAYGFDDVFDLGRAYRNAEGEVRAIADRECDAASLIARNDALLDALSEGIALGDCVIEGSSVRAGLTVRNPVDYPIDVRLHVAILSGDLLIDEQVLVESAVQAGEERAGALAFQILDQGVTHCRVTRLAAIPSR</sequence>
<evidence type="ECO:0000256" key="1">
    <source>
        <dbReference type="SAM" id="SignalP"/>
    </source>
</evidence>
<accession>A0A923E313</accession>
<name>A0A923E313_9ACTO</name>
<proteinExistence type="predicted"/>
<evidence type="ECO:0000313" key="2">
    <source>
        <dbReference type="EMBL" id="MBB6334989.1"/>
    </source>
</evidence>
<keyword evidence="3" id="KW-1185">Reference proteome</keyword>
<feature type="signal peptide" evidence="1">
    <location>
        <begin position="1"/>
        <end position="27"/>
    </location>
</feature>
<dbReference type="EMBL" id="JACHMK010000001">
    <property type="protein sequence ID" value="MBB6334989.1"/>
    <property type="molecule type" value="Genomic_DNA"/>
</dbReference>
<reference evidence="2" key="1">
    <citation type="submission" date="2020-08" db="EMBL/GenBank/DDBJ databases">
        <title>Sequencing the genomes of 1000 actinobacteria strains.</title>
        <authorList>
            <person name="Klenk H.-P."/>
        </authorList>
    </citation>
    <scope>NUCLEOTIDE SEQUENCE</scope>
    <source>
        <strain evidence="2">DSM 10695</strain>
    </source>
</reference>
<dbReference type="Proteomes" id="UP000617426">
    <property type="component" value="Unassembled WGS sequence"/>
</dbReference>
<feature type="chain" id="PRO_5037173806" evidence="1">
    <location>
        <begin position="28"/>
        <end position="207"/>
    </location>
</feature>
<evidence type="ECO:0000313" key="3">
    <source>
        <dbReference type="Proteomes" id="UP000617426"/>
    </source>
</evidence>
<protein>
    <submittedName>
        <fullName evidence="2">Uncharacterized protein</fullName>
    </submittedName>
</protein>
<keyword evidence="1" id="KW-0732">Signal</keyword>
<comment type="caution">
    <text evidence="2">The sequence shown here is derived from an EMBL/GenBank/DDBJ whole genome shotgun (WGS) entry which is preliminary data.</text>
</comment>
<organism evidence="2 3">
    <name type="scientific">Schaalia hyovaginalis</name>
    <dbReference type="NCBI Taxonomy" id="29316"/>
    <lineage>
        <taxon>Bacteria</taxon>
        <taxon>Bacillati</taxon>
        <taxon>Actinomycetota</taxon>
        <taxon>Actinomycetes</taxon>
        <taxon>Actinomycetales</taxon>
        <taxon>Actinomycetaceae</taxon>
        <taxon>Schaalia</taxon>
    </lineage>
</organism>
<dbReference type="AlphaFoldDB" id="A0A923E313"/>
<dbReference type="RefSeq" id="WP_184453108.1">
    <property type="nucleotide sequence ID" value="NZ_JACHMK010000001.1"/>
</dbReference>